<proteinExistence type="predicted"/>
<evidence type="ECO:0000313" key="2">
    <source>
        <dbReference type="Proteomes" id="UP001597417"/>
    </source>
</evidence>
<dbReference type="EMBL" id="JBHUKR010000004">
    <property type="protein sequence ID" value="MFD2415474.1"/>
    <property type="molecule type" value="Genomic_DNA"/>
</dbReference>
<comment type="caution">
    <text evidence="1">The sequence shown here is derived from an EMBL/GenBank/DDBJ whole genome shotgun (WGS) entry which is preliminary data.</text>
</comment>
<dbReference type="RefSeq" id="WP_378261297.1">
    <property type="nucleotide sequence ID" value="NZ_JBHUKR010000004.1"/>
</dbReference>
<dbReference type="SUPFAM" id="SSF51197">
    <property type="entry name" value="Clavaminate synthase-like"/>
    <property type="match status" value="1"/>
</dbReference>
<protein>
    <recommendedName>
        <fullName evidence="3">ArpA protein</fullName>
    </recommendedName>
</protein>
<evidence type="ECO:0000313" key="1">
    <source>
        <dbReference type="EMBL" id="MFD2415474.1"/>
    </source>
</evidence>
<dbReference type="Pfam" id="PF23169">
    <property type="entry name" value="HalD"/>
    <property type="match status" value="1"/>
</dbReference>
<keyword evidence="2" id="KW-1185">Reference proteome</keyword>
<dbReference type="InterPro" id="IPR056470">
    <property type="entry name" value="BesD/HalB-like"/>
</dbReference>
<evidence type="ECO:0008006" key="3">
    <source>
        <dbReference type="Google" id="ProtNLM"/>
    </source>
</evidence>
<dbReference type="Gene3D" id="2.60.120.620">
    <property type="entry name" value="q2cbj1_9rhob like domain"/>
    <property type="match status" value="1"/>
</dbReference>
<reference evidence="2" key="1">
    <citation type="journal article" date="2019" name="Int. J. Syst. Evol. Microbiol.">
        <title>The Global Catalogue of Microorganisms (GCM) 10K type strain sequencing project: providing services to taxonomists for standard genome sequencing and annotation.</title>
        <authorList>
            <consortium name="The Broad Institute Genomics Platform"/>
            <consortium name="The Broad Institute Genome Sequencing Center for Infectious Disease"/>
            <person name="Wu L."/>
            <person name="Ma J."/>
        </authorList>
    </citation>
    <scope>NUCLEOTIDE SEQUENCE [LARGE SCALE GENOMIC DNA]</scope>
    <source>
        <strain evidence="2">CGMCC 4.7645</strain>
    </source>
</reference>
<sequence length="259" mass="29245">METTFDAQEVNARLRAHLETWLTPDTHFDLYSRFHRDGFVKVRDIVPDTIRAAIHADVLDLLEKNAERRDLLLATTGHTPRFMSVVRSELIAEQSPLINAVYLSAPLLAALARIAGEELFACPQADEEFLITSQNRKGDTHGWHWGDFSFALIWIIDAPPLDIGGMLQCVPHTVWNKSAPRIHQYLCDNPISTYGFVLGDLYLLRTDTTLHRTVPLTEDARRVILNMTWASAKDLRSGPDGNDRWWEDGTVGAASTVRD</sequence>
<accession>A0ABW5FLJ4</accession>
<name>A0ABW5FLJ4_9PSEU</name>
<organism evidence="1 2">
    <name type="scientific">Amycolatopsis pigmentata</name>
    <dbReference type="NCBI Taxonomy" id="450801"/>
    <lineage>
        <taxon>Bacteria</taxon>
        <taxon>Bacillati</taxon>
        <taxon>Actinomycetota</taxon>
        <taxon>Actinomycetes</taxon>
        <taxon>Pseudonocardiales</taxon>
        <taxon>Pseudonocardiaceae</taxon>
        <taxon>Amycolatopsis</taxon>
    </lineage>
</organism>
<dbReference type="Proteomes" id="UP001597417">
    <property type="component" value="Unassembled WGS sequence"/>
</dbReference>
<gene>
    <name evidence="1" type="ORF">ACFSXZ_03940</name>
</gene>